<dbReference type="Proteomes" id="UP000748531">
    <property type="component" value="Unassembled WGS sequence"/>
</dbReference>
<feature type="transmembrane region" description="Helical" evidence="1">
    <location>
        <begin position="1174"/>
        <end position="1197"/>
    </location>
</feature>
<feature type="transmembrane region" description="Helical" evidence="1">
    <location>
        <begin position="1131"/>
        <end position="1153"/>
    </location>
</feature>
<sequence>MNMPETLSGERDVRFPATTNHYWQFVNTQIGVQIVDRGSPSNPLTRAIQKRVDEFDDNLSVYGITRDTFATQNSSIFIALTSPNGLAEGTQYLTGLGNEAVMSVLLHRSDVNSGCIKVAENLTAEHPYLRSCLLSASSCEYGLTWAIWLQFLSPEMKEKEVLFGTELYLLSDGKPIHQSSATYGQNEVQNEMPDLEKFVPLLGRLYPPNPYYTAGDYYFSMQNKMNGNESEGVSVTLDDQRKLKSYKLVHPKAYVKLHQSLGESCPGKLEACRDGLSIGVWLCIPTELNATSYSLGILKIAGSLRISLCQQSLVVTVFSVNATRSFRILERVPYALWFNLGIVYSRFSELPIIAYLNGRVLQASELHTTPDCRDIGNKTDTTWIILGDLQTGTSLTNASMNDLVIWLRALAEFESHRFLGYSLWNPNNMLNHSTLSLFVNGKLRTRCGQVDPLNRSNHSTSVRSAQETAKSLYEYARETDATHLLISSPFPDDCNTTLSVALFTFKPKSLEEIQIIQIMGIENYKWTVLRDSTFYWPVSGLIAHLSPKRLTPVRVNFGPDQFGTAGGAMCTNGNDDSYIVLMGDTVNSNGKSNIEKTCIMTPEGCSSFTFSITFKILQVGLQDWNLLELFRSIPLNAPVNKVGIRITVEKLNLIVEFRQESSTLTNSVPVTKLGGINAWINLDLHIAKRSIRIKCNHTVLSEANSTLSKPEHNDARSSDDNHNLRMYAGRGIAVCVSDISIADRSQQGMAQTVEEGKWPLSCYPEAGFLSKLDGMEVNHYGEFNSSTAIRTILSGYPIDHMPCLPRPDQCKNGALTLSFWMRIDGFTDVNGASMSPLPLKRLKSILLSTGKEGDTGITVELIVFNKGGGIRLDINVDLATENQLWSIYAKNCTQFGRWTNVGLHWLLRTHNKPGILELYFDGHRKHSTSVAARKTAVPQLFEAPKKLYINRAIYAQKYAKPGVQAVFINGSIHNIGMRDEKHHLTLTRNILLGTNAISLISSCILVGITIMKMLRSRFRTVTILHFILCASYVLLHGAILCQPFVIGFQMGCRAVSVCLYVAGILTTSWLSCEMIVTFQILILGNSRIKIKGSLIFGLFVALVMIIAPSLLAANDAFGGDLLCLPSRESALFHILVVTMAANISIGFIVRLLVECNIETPAFIEPLMIEQLLTHVYRMTSMHLYVATSWSMLFLSIFVHKRNLYHLGIGTVSLQGTFLLITLGVINKELLLQYSRILHRKRE</sequence>
<keyword evidence="3" id="KW-1185">Reference proteome</keyword>
<protein>
    <recommendedName>
        <fullName evidence="4">G-protein coupled receptors family 2 profile 2 domain-containing protein</fullName>
    </recommendedName>
</protein>
<gene>
    <name evidence="2" type="ORF">PHET_08029</name>
</gene>
<evidence type="ECO:0008006" key="4">
    <source>
        <dbReference type="Google" id="ProtNLM"/>
    </source>
</evidence>
<feature type="transmembrane region" description="Helical" evidence="1">
    <location>
        <begin position="1023"/>
        <end position="1048"/>
    </location>
</feature>
<proteinExistence type="predicted"/>
<keyword evidence="1" id="KW-0812">Transmembrane</keyword>
<name>A0A8J4SMI5_9TREM</name>
<feature type="transmembrane region" description="Helical" evidence="1">
    <location>
        <begin position="1094"/>
        <end position="1111"/>
    </location>
</feature>
<reference evidence="2" key="1">
    <citation type="submission" date="2019-05" db="EMBL/GenBank/DDBJ databases">
        <title>Annotation for the trematode Paragonimus heterotremus.</title>
        <authorList>
            <person name="Choi Y.-J."/>
        </authorList>
    </citation>
    <scope>NUCLEOTIDE SEQUENCE</scope>
    <source>
        <strain evidence="2">LC</strain>
    </source>
</reference>
<organism evidence="2 3">
    <name type="scientific">Paragonimus heterotremus</name>
    <dbReference type="NCBI Taxonomy" id="100268"/>
    <lineage>
        <taxon>Eukaryota</taxon>
        <taxon>Metazoa</taxon>
        <taxon>Spiralia</taxon>
        <taxon>Lophotrochozoa</taxon>
        <taxon>Platyhelminthes</taxon>
        <taxon>Trematoda</taxon>
        <taxon>Digenea</taxon>
        <taxon>Plagiorchiida</taxon>
        <taxon>Troglotremata</taxon>
        <taxon>Troglotrematidae</taxon>
        <taxon>Paragonimus</taxon>
    </lineage>
</organism>
<dbReference type="Gene3D" id="1.20.1070.10">
    <property type="entry name" value="Rhodopsin 7-helix transmembrane proteins"/>
    <property type="match status" value="1"/>
</dbReference>
<keyword evidence="1" id="KW-1133">Transmembrane helix</keyword>
<accession>A0A8J4SMI5</accession>
<dbReference type="SUPFAM" id="SSF49899">
    <property type="entry name" value="Concanavalin A-like lectins/glucanases"/>
    <property type="match status" value="1"/>
</dbReference>
<dbReference type="InterPro" id="IPR013320">
    <property type="entry name" value="ConA-like_dom_sf"/>
</dbReference>
<dbReference type="OrthoDB" id="10034530at2759"/>
<comment type="caution">
    <text evidence="2">The sequence shown here is derived from an EMBL/GenBank/DDBJ whole genome shotgun (WGS) entry which is preliminary data.</text>
</comment>
<feature type="transmembrane region" description="Helical" evidence="1">
    <location>
        <begin position="1054"/>
        <end position="1082"/>
    </location>
</feature>
<feature type="transmembrane region" description="Helical" evidence="1">
    <location>
        <begin position="1203"/>
        <end position="1225"/>
    </location>
</feature>
<evidence type="ECO:0000256" key="1">
    <source>
        <dbReference type="SAM" id="Phobius"/>
    </source>
</evidence>
<feature type="transmembrane region" description="Helical" evidence="1">
    <location>
        <begin position="990"/>
        <end position="1011"/>
    </location>
</feature>
<keyword evidence="1" id="KW-0472">Membrane</keyword>
<dbReference type="AlphaFoldDB" id="A0A8J4SMI5"/>
<dbReference type="EMBL" id="LUCH01004858">
    <property type="protein sequence ID" value="KAF5398582.1"/>
    <property type="molecule type" value="Genomic_DNA"/>
</dbReference>
<evidence type="ECO:0000313" key="3">
    <source>
        <dbReference type="Proteomes" id="UP000748531"/>
    </source>
</evidence>
<evidence type="ECO:0000313" key="2">
    <source>
        <dbReference type="EMBL" id="KAF5398582.1"/>
    </source>
</evidence>